<evidence type="ECO:0000256" key="6">
    <source>
        <dbReference type="ARBA" id="ARBA00022553"/>
    </source>
</evidence>
<comment type="caution">
    <text evidence="11">The sequence shown here is derived from an EMBL/GenBank/DDBJ whole genome shotgun (WGS) entry which is preliminary data.</text>
</comment>
<feature type="region of interest" description="Disordered" evidence="9">
    <location>
        <begin position="988"/>
        <end position="1010"/>
    </location>
</feature>
<feature type="compositionally biased region" description="Basic and acidic residues" evidence="9">
    <location>
        <begin position="880"/>
        <end position="894"/>
    </location>
</feature>
<dbReference type="InterPro" id="IPR007504">
    <property type="entry name" value="H/ACA_rnp_Gar1/Naf1"/>
</dbReference>
<proteinExistence type="inferred from homology"/>
<feature type="region of interest" description="Disordered" evidence="9">
    <location>
        <begin position="400"/>
        <end position="448"/>
    </location>
</feature>
<evidence type="ECO:0000256" key="1">
    <source>
        <dbReference type="ARBA" id="ARBA00004123"/>
    </source>
</evidence>
<keyword evidence="7" id="KW-0694">RNA-binding</keyword>
<reference evidence="11 12" key="1">
    <citation type="submission" date="2019-02" db="EMBL/GenBank/DDBJ databases">
        <title>Genome sequencing of the rare red list fungi Phellinidium pouzarii.</title>
        <authorList>
            <person name="Buettner E."/>
            <person name="Kellner H."/>
        </authorList>
    </citation>
    <scope>NUCLEOTIDE SEQUENCE [LARGE SCALE GENOMIC DNA]</scope>
    <source>
        <strain evidence="11 12">DSM 108285</strain>
    </source>
</reference>
<dbReference type="Proteomes" id="UP000308199">
    <property type="component" value="Unassembled WGS sequence"/>
</dbReference>
<feature type="compositionally biased region" description="Polar residues" evidence="9">
    <location>
        <begin position="295"/>
        <end position="308"/>
    </location>
</feature>
<dbReference type="InterPro" id="IPR040309">
    <property type="entry name" value="Naf1"/>
</dbReference>
<protein>
    <recommendedName>
        <fullName evidence="3">H/ACA ribonucleoprotein complex non-core subunit NAF1</fullName>
    </recommendedName>
</protein>
<comment type="subcellular location">
    <subcellularLocation>
        <location evidence="1">Nucleus</location>
    </subcellularLocation>
</comment>
<dbReference type="Gene3D" id="2.40.10.230">
    <property type="entry name" value="Probable tRNA pseudouridine synthase domain"/>
    <property type="match status" value="1"/>
</dbReference>
<feature type="domain" description="PEHE" evidence="10">
    <location>
        <begin position="743"/>
        <end position="878"/>
    </location>
</feature>
<feature type="region of interest" description="Disordered" evidence="9">
    <location>
        <begin position="619"/>
        <end position="671"/>
    </location>
</feature>
<dbReference type="InterPro" id="IPR029184">
    <property type="entry name" value="Sas4_dom"/>
</dbReference>
<evidence type="ECO:0000256" key="9">
    <source>
        <dbReference type="SAM" id="MobiDB-lite"/>
    </source>
</evidence>
<feature type="compositionally biased region" description="Polar residues" evidence="9">
    <location>
        <begin position="1211"/>
        <end position="1226"/>
    </location>
</feature>
<dbReference type="SMART" id="SM01300">
    <property type="entry name" value="PEHE"/>
    <property type="match status" value="1"/>
</dbReference>
<feature type="region of interest" description="Disordered" evidence="9">
    <location>
        <begin position="1156"/>
        <end position="1263"/>
    </location>
</feature>
<feature type="region of interest" description="Disordered" evidence="9">
    <location>
        <begin position="37"/>
        <end position="120"/>
    </location>
</feature>
<dbReference type="InterPro" id="IPR029332">
    <property type="entry name" value="PEHE_dom"/>
</dbReference>
<dbReference type="GO" id="GO:0000123">
    <property type="term" value="C:histone acetyltransferase complex"/>
    <property type="evidence" value="ECO:0007669"/>
    <property type="project" value="UniProtKB-ARBA"/>
</dbReference>
<evidence type="ECO:0000256" key="2">
    <source>
        <dbReference type="ARBA" id="ARBA00009801"/>
    </source>
</evidence>
<sequence length="1365" mass="149890">MFKVPSSIPQDLLLIQGLISVPDSGSTKVKATYNIKESLESIDSSGASSDSETDSEEVDVVESLLSRPDEAEGTDVKPQSPSPSDSDSESVVGRQKTDEKRRKPSNGAIGDSDDEDEGAVSAAGPILRTKNEIQETSFIAPDIVEVGIHEPMEKVGEILSVIDNVVVVKGLASQTENKASERALDAESLLVFENRRVLGYVHETFGPTHQPLYQVRFSTADAIDKELVTTSRAVFHVPPRSNFVFPGQLRRMKGSDASNVHDEEINEDDIEFSDDEAEAAYKRQRRAQREGYRESSVTSRFSTPTPSQMHDYDLVEDSFYSTSPYDEYGPYDTDALPGPSRPTPLPHLSGNSQKADKICQAGVETLAMNEQEVVVAAVAEKEEEEGVGAKVDVSVAGGVSYGAVGGDRRQPSWTRSSDGDLSEPRNHLTSVSRDNSAGSSIPRPVSPTSMVIARATGQYADGSTFVNKESSPSSSTTTPSMVGDWHRQAYGQHFGGPSQQFYGGQPYDQQGYVQPHINPRFASAFGIDMNFIQGHHYTPYHPAGAQTSYGVQQNTENGNSSHWSQHVPGGNNQSGAANEFAVQMKNELSPQHSRLTKSQRLRARRWANGLYVVWQPRRAPKSSFTPSGGTPAPEDDAEDCSAPASTAGSVRTKQKRVLPSRARRGGPGAGVGSGDIDLNILDLLKRRGENDPLIPSKTVFVLTTDSRFVPSASTSELGLNHYANERYFDRVEVIKAYQEQQDIQIPEFTQMTDEEMVGGRLRARSNEVECADLSDAAYEKRHRKHEMLEKRQRLREKEKLQHEHYKLKERIDQLRNIDYNAFLSLPAEAFGEISIPVDFESVIAMGASASSAAALNEGERRRRLMLEVATSLEDRYRTLLPPDRKVPEKDKYPDRMASGSVEPGIADEDDDAAVPESQLAESVVPNRSKPLKVKLKLRPPTAPTSPSPLSAPLRSSRRRRGQSVDQDFSLLPPDIVPANDCITVTASHRVSTPRTRSKTSTRLPSPPPNQIYSIDHDAAIIDTFPSSNHISPNHPAPNYVPSSYRNPELSVPSQHRPNLPVGTYPEHVYTALSYSNLNYGFPHQTVPHIELQLHHLSPEDFEMPQRKKFRIAHSSADHTTPPVEYVVMEDDIDDMPAFSPVLPGYFMQADSPVPLELPAPIQHDSGISQYERPSQPESSVPPPVQRESGAPPTEYERTGSSIEGEYLPPAGQQSTAPPQWRATPTSSRRRESTAPVLSTASASPSVGSLQAYSLPTGPGRRRPPPCILAVSKYNVAPGRKTGRSVKAFGVDVPPFVENEFEFELPYGLIEEVEELRSGPVDYYNTEDAESDHAYWLLNGDQHVNGSLQENGSALGLEGMVDTSLH</sequence>
<feature type="region of interest" description="Disordered" evidence="9">
    <location>
        <begin position="880"/>
        <end position="971"/>
    </location>
</feature>
<dbReference type="SUPFAM" id="SSF50447">
    <property type="entry name" value="Translation proteins"/>
    <property type="match status" value="1"/>
</dbReference>
<dbReference type="InterPro" id="IPR038664">
    <property type="entry name" value="Gar1/Naf1_Cbf5-bd_sf"/>
</dbReference>
<dbReference type="GO" id="GO:0005732">
    <property type="term" value="C:sno(s)RNA-containing ribonucleoprotein complex"/>
    <property type="evidence" value="ECO:0007669"/>
    <property type="project" value="InterPro"/>
</dbReference>
<feature type="compositionally biased region" description="Low complexity" evidence="9">
    <location>
        <begin position="989"/>
        <end position="1003"/>
    </location>
</feature>
<dbReference type="GO" id="GO:0006364">
    <property type="term" value="P:rRNA processing"/>
    <property type="evidence" value="ECO:0007669"/>
    <property type="project" value="UniProtKB-KW"/>
</dbReference>
<feature type="compositionally biased region" description="Polar residues" evidence="9">
    <location>
        <begin position="1235"/>
        <end position="1253"/>
    </location>
</feature>
<accession>A0A4S4L5E1</accession>
<keyword evidence="4" id="KW-0690">Ribosome biogenesis</keyword>
<feature type="region of interest" description="Disordered" evidence="9">
    <location>
        <begin position="463"/>
        <end position="483"/>
    </location>
</feature>
<evidence type="ECO:0000313" key="12">
    <source>
        <dbReference type="Proteomes" id="UP000308199"/>
    </source>
</evidence>
<comment type="similarity">
    <text evidence="2">Belongs to the NAF1 family.</text>
</comment>
<feature type="compositionally biased region" description="Low complexity" evidence="9">
    <location>
        <begin position="41"/>
        <end position="50"/>
    </location>
</feature>
<feature type="region of interest" description="Disordered" evidence="9">
    <location>
        <begin position="323"/>
        <end position="352"/>
    </location>
</feature>
<evidence type="ECO:0000259" key="10">
    <source>
        <dbReference type="SMART" id="SM01300"/>
    </source>
</evidence>
<keyword evidence="5" id="KW-0698">rRNA processing</keyword>
<name>A0A4S4L5E1_9AGAM</name>
<dbReference type="GO" id="GO:0000493">
    <property type="term" value="P:box H/ACA snoRNP assembly"/>
    <property type="evidence" value="ECO:0007669"/>
    <property type="project" value="InterPro"/>
</dbReference>
<evidence type="ECO:0000256" key="8">
    <source>
        <dbReference type="ARBA" id="ARBA00023242"/>
    </source>
</evidence>
<keyword evidence="8" id="KW-0539">Nucleus</keyword>
<dbReference type="Pfam" id="PF04410">
    <property type="entry name" value="Gar1"/>
    <property type="match status" value="1"/>
</dbReference>
<organism evidence="11 12">
    <name type="scientific">Phellinidium pouzarii</name>
    <dbReference type="NCBI Taxonomy" id="167371"/>
    <lineage>
        <taxon>Eukaryota</taxon>
        <taxon>Fungi</taxon>
        <taxon>Dikarya</taxon>
        <taxon>Basidiomycota</taxon>
        <taxon>Agaricomycotina</taxon>
        <taxon>Agaricomycetes</taxon>
        <taxon>Hymenochaetales</taxon>
        <taxon>Hymenochaetaceae</taxon>
        <taxon>Phellinidium</taxon>
    </lineage>
</organism>
<evidence type="ECO:0000256" key="5">
    <source>
        <dbReference type="ARBA" id="ARBA00022552"/>
    </source>
</evidence>
<dbReference type="GO" id="GO:0001522">
    <property type="term" value="P:pseudouridine synthesis"/>
    <property type="evidence" value="ECO:0007669"/>
    <property type="project" value="InterPro"/>
</dbReference>
<dbReference type="EMBL" id="SGPK01000182">
    <property type="protein sequence ID" value="THH06672.1"/>
    <property type="molecule type" value="Genomic_DNA"/>
</dbReference>
<evidence type="ECO:0000256" key="7">
    <source>
        <dbReference type="ARBA" id="ARBA00022884"/>
    </source>
</evidence>
<feature type="region of interest" description="Disordered" evidence="9">
    <location>
        <begin position="283"/>
        <end position="310"/>
    </location>
</feature>
<dbReference type="Gene3D" id="6.10.250.3170">
    <property type="match status" value="1"/>
</dbReference>
<dbReference type="InterPro" id="IPR009000">
    <property type="entry name" value="Transl_B-barrel_sf"/>
</dbReference>
<dbReference type="PANTHER" id="PTHR31633">
    <property type="entry name" value="H/ACA RIBONUCLEOPROTEIN COMPLEX NON-CORE SUBUNIT NAF1"/>
    <property type="match status" value="1"/>
</dbReference>
<feature type="compositionally biased region" description="Low complexity" evidence="9">
    <location>
        <begin position="76"/>
        <end position="92"/>
    </location>
</feature>
<gene>
    <name evidence="11" type="ORF">EW145_g3926</name>
</gene>
<dbReference type="Pfam" id="PF15460">
    <property type="entry name" value="SAS4"/>
    <property type="match status" value="1"/>
</dbReference>
<evidence type="ECO:0000256" key="4">
    <source>
        <dbReference type="ARBA" id="ARBA00022517"/>
    </source>
</evidence>
<evidence type="ECO:0000313" key="11">
    <source>
        <dbReference type="EMBL" id="THH06672.1"/>
    </source>
</evidence>
<feature type="compositionally biased region" description="Acidic residues" evidence="9">
    <location>
        <begin position="51"/>
        <end position="60"/>
    </location>
</feature>
<feature type="compositionally biased region" description="Low complexity" evidence="9">
    <location>
        <begin position="470"/>
        <end position="480"/>
    </location>
</feature>
<dbReference type="PANTHER" id="PTHR31633:SF1">
    <property type="entry name" value="H_ACA RIBONUCLEOPROTEIN COMPLEX NON-CORE SUBUNIT NAF1"/>
    <property type="match status" value="1"/>
</dbReference>
<evidence type="ECO:0000256" key="3">
    <source>
        <dbReference type="ARBA" id="ARBA00021438"/>
    </source>
</evidence>
<keyword evidence="6" id="KW-0597">Phosphoprotein</keyword>
<feature type="compositionally biased region" description="Basic residues" evidence="9">
    <location>
        <begin position="652"/>
        <end position="664"/>
    </location>
</feature>
<dbReference type="GO" id="GO:0003723">
    <property type="term" value="F:RNA binding"/>
    <property type="evidence" value="ECO:0007669"/>
    <property type="project" value="UniProtKB-KW"/>
</dbReference>
<dbReference type="OrthoDB" id="21550at2759"/>
<dbReference type="GO" id="GO:0005634">
    <property type="term" value="C:nucleus"/>
    <property type="evidence" value="ECO:0007669"/>
    <property type="project" value="UniProtKB-SubCell"/>
</dbReference>
<feature type="compositionally biased region" description="Polar residues" evidence="9">
    <location>
        <begin position="427"/>
        <end position="439"/>
    </location>
</feature>
<keyword evidence="12" id="KW-1185">Reference proteome</keyword>